<evidence type="ECO:0000256" key="3">
    <source>
        <dbReference type="ARBA" id="ARBA00023027"/>
    </source>
</evidence>
<gene>
    <name evidence="6" type="ORF">OSB04_016732</name>
</gene>
<feature type="domain" description="TIR" evidence="5">
    <location>
        <begin position="8"/>
        <end position="147"/>
    </location>
</feature>
<dbReference type="InterPro" id="IPR035897">
    <property type="entry name" value="Toll_tir_struct_dom_sf"/>
</dbReference>
<organism evidence="6 7">
    <name type="scientific">Centaurea solstitialis</name>
    <name type="common">yellow star-thistle</name>
    <dbReference type="NCBI Taxonomy" id="347529"/>
    <lineage>
        <taxon>Eukaryota</taxon>
        <taxon>Viridiplantae</taxon>
        <taxon>Streptophyta</taxon>
        <taxon>Embryophyta</taxon>
        <taxon>Tracheophyta</taxon>
        <taxon>Spermatophyta</taxon>
        <taxon>Magnoliopsida</taxon>
        <taxon>eudicotyledons</taxon>
        <taxon>Gunneridae</taxon>
        <taxon>Pentapetalae</taxon>
        <taxon>asterids</taxon>
        <taxon>campanulids</taxon>
        <taxon>Asterales</taxon>
        <taxon>Asteraceae</taxon>
        <taxon>Carduoideae</taxon>
        <taxon>Cardueae</taxon>
        <taxon>Centaureinae</taxon>
        <taxon>Centaurea</taxon>
    </lineage>
</organism>
<accession>A0AA38TJP1</accession>
<dbReference type="InterPro" id="IPR000157">
    <property type="entry name" value="TIR_dom"/>
</dbReference>
<evidence type="ECO:0000259" key="5">
    <source>
        <dbReference type="PROSITE" id="PS50104"/>
    </source>
</evidence>
<dbReference type="EMBL" id="JARYMX010000004">
    <property type="protein sequence ID" value="KAJ9552687.1"/>
    <property type="molecule type" value="Genomic_DNA"/>
</dbReference>
<dbReference type="GO" id="GO:0061809">
    <property type="term" value="F:NAD+ nucleosidase activity, cyclic ADP-ribose generating"/>
    <property type="evidence" value="ECO:0007669"/>
    <property type="project" value="UniProtKB-EC"/>
</dbReference>
<keyword evidence="7" id="KW-1185">Reference proteome</keyword>
<proteinExistence type="predicted"/>
<reference evidence="6" key="1">
    <citation type="submission" date="2023-03" db="EMBL/GenBank/DDBJ databases">
        <title>Chromosome-scale reference genome and RAD-based genetic map of yellow starthistle (Centaurea solstitialis) reveal putative structural variation and QTLs associated with invader traits.</title>
        <authorList>
            <person name="Reatini B."/>
            <person name="Cang F.A."/>
            <person name="Jiang Q."/>
            <person name="Mckibben M.T.W."/>
            <person name="Barker M.S."/>
            <person name="Rieseberg L.H."/>
            <person name="Dlugosch K.M."/>
        </authorList>
    </citation>
    <scope>NUCLEOTIDE SEQUENCE</scope>
    <source>
        <strain evidence="6">CAN-66</strain>
        <tissue evidence="6">Leaf</tissue>
    </source>
</reference>
<evidence type="ECO:0000256" key="4">
    <source>
        <dbReference type="ARBA" id="ARBA00047304"/>
    </source>
</evidence>
<evidence type="ECO:0000256" key="2">
    <source>
        <dbReference type="ARBA" id="ARBA00022801"/>
    </source>
</evidence>
<dbReference type="GO" id="GO:0007165">
    <property type="term" value="P:signal transduction"/>
    <property type="evidence" value="ECO:0007669"/>
    <property type="project" value="InterPro"/>
</dbReference>
<evidence type="ECO:0000313" key="6">
    <source>
        <dbReference type="EMBL" id="KAJ9552687.1"/>
    </source>
</evidence>
<dbReference type="SMART" id="SM00255">
    <property type="entry name" value="TIR"/>
    <property type="match status" value="1"/>
</dbReference>
<comment type="caution">
    <text evidence="6">The sequence shown here is derived from an EMBL/GenBank/DDBJ whole genome shotgun (WGS) entry which is preliminary data.</text>
</comment>
<name>A0AA38TJP1_9ASTR</name>
<dbReference type="PANTHER" id="PTHR32009:SF39">
    <property type="entry name" value="TIR DOMAIN-CONTAINING PROTEIN"/>
    <property type="match status" value="1"/>
</dbReference>
<keyword evidence="2" id="KW-0378">Hydrolase</keyword>
<protein>
    <recommendedName>
        <fullName evidence="1">ADP-ribosyl cyclase/cyclic ADP-ribose hydrolase</fullName>
        <ecNumber evidence="1">3.2.2.6</ecNumber>
    </recommendedName>
</protein>
<evidence type="ECO:0000256" key="1">
    <source>
        <dbReference type="ARBA" id="ARBA00011982"/>
    </source>
</evidence>
<comment type="catalytic activity">
    <reaction evidence="4">
        <text>NAD(+) + H2O = ADP-D-ribose + nicotinamide + H(+)</text>
        <dbReference type="Rhea" id="RHEA:16301"/>
        <dbReference type="ChEBI" id="CHEBI:15377"/>
        <dbReference type="ChEBI" id="CHEBI:15378"/>
        <dbReference type="ChEBI" id="CHEBI:17154"/>
        <dbReference type="ChEBI" id="CHEBI:57540"/>
        <dbReference type="ChEBI" id="CHEBI:57967"/>
        <dbReference type="EC" id="3.2.2.6"/>
    </reaction>
    <physiologicalReaction direction="left-to-right" evidence="4">
        <dbReference type="Rhea" id="RHEA:16302"/>
    </physiologicalReaction>
</comment>
<evidence type="ECO:0000313" key="7">
    <source>
        <dbReference type="Proteomes" id="UP001172457"/>
    </source>
</evidence>
<dbReference type="Pfam" id="PF01582">
    <property type="entry name" value="TIR"/>
    <property type="match status" value="1"/>
</dbReference>
<dbReference type="PROSITE" id="PS50104">
    <property type="entry name" value="TIR"/>
    <property type="match status" value="1"/>
</dbReference>
<sequence length="160" mass="18736">MKTQLPSYSYEIFVSFGGDTRNTFTDHLCKALCNAGFRIFRDKDEIKIGHQIKPQLERAIELSTMSIIVFTKSYGESEWCLNELLKILERKKFDDHYIVFPIFYRVQPKTIGKQEGSYWKAFEVCEKSDEHSNEKIDQWRKALKEASKIAGRVLPDESNE</sequence>
<dbReference type="EC" id="3.2.2.6" evidence="1"/>
<keyword evidence="3" id="KW-0520">NAD</keyword>
<dbReference type="SUPFAM" id="SSF52200">
    <property type="entry name" value="Toll/Interleukin receptor TIR domain"/>
    <property type="match status" value="1"/>
</dbReference>
<dbReference type="PANTHER" id="PTHR32009">
    <property type="entry name" value="TMV RESISTANCE PROTEIN N-LIKE"/>
    <property type="match status" value="1"/>
</dbReference>
<dbReference type="Gene3D" id="3.40.50.10140">
    <property type="entry name" value="Toll/interleukin-1 receptor homology (TIR) domain"/>
    <property type="match status" value="1"/>
</dbReference>
<dbReference type="AlphaFoldDB" id="A0AA38TJP1"/>
<dbReference type="Proteomes" id="UP001172457">
    <property type="component" value="Chromosome 4"/>
</dbReference>